<dbReference type="Proteomes" id="UP000575469">
    <property type="component" value="Unassembled WGS sequence"/>
</dbReference>
<comment type="caution">
    <text evidence="1">The sequence shown here is derived from an EMBL/GenBank/DDBJ whole genome shotgun (WGS) entry which is preliminary data.</text>
</comment>
<evidence type="ECO:0000313" key="1">
    <source>
        <dbReference type="EMBL" id="NMV40231.1"/>
    </source>
</evidence>
<gene>
    <name evidence="1" type="ORF">HGR00_20170</name>
</gene>
<protein>
    <submittedName>
        <fullName evidence="1">DUF2000 domain-containing protein</fullName>
    </submittedName>
</protein>
<dbReference type="EMBL" id="JABBZM010000020">
    <property type="protein sequence ID" value="NMV40231.1"/>
    <property type="molecule type" value="Genomic_DNA"/>
</dbReference>
<dbReference type="InterPro" id="IPR023476">
    <property type="entry name" value="Pep_tRNA_hydro_II_dom_sf"/>
</dbReference>
<dbReference type="Pfam" id="PF09391">
    <property type="entry name" value="DUF2000"/>
    <property type="match status" value="1"/>
</dbReference>
<name>A0A848NY09_9RALS</name>
<dbReference type="InterPro" id="IPR018988">
    <property type="entry name" value="DUF2000"/>
</dbReference>
<dbReference type="RefSeq" id="WP_104657196.1">
    <property type="nucleotide sequence ID" value="NZ_JABBZM010000020.1"/>
</dbReference>
<proteinExistence type="predicted"/>
<dbReference type="Gene3D" id="3.40.1490.10">
    <property type="entry name" value="Bit1"/>
    <property type="match status" value="1"/>
</dbReference>
<accession>A0A848NY09</accession>
<sequence length="153" mass="16449">MAYADNASKTVVVVNTEFPIPTIANAIAHAVLGLAGSSSRDMWNLLTYPSPAFSSESHISEFPIIILRAKRSAALEKLAGALRDNDILHNIFIDSMIGASAADQQAATLGATAGLNKLICVALFGREEEIRPHIKSFSLYKESDSFRNAAQTE</sequence>
<organism evidence="1 2">
    <name type="scientific">Ralstonia insidiosa</name>
    <dbReference type="NCBI Taxonomy" id="190721"/>
    <lineage>
        <taxon>Bacteria</taxon>
        <taxon>Pseudomonadati</taxon>
        <taxon>Pseudomonadota</taxon>
        <taxon>Betaproteobacteria</taxon>
        <taxon>Burkholderiales</taxon>
        <taxon>Burkholderiaceae</taxon>
        <taxon>Ralstonia</taxon>
    </lineage>
</organism>
<dbReference type="AlphaFoldDB" id="A0A848NY09"/>
<evidence type="ECO:0000313" key="2">
    <source>
        <dbReference type="Proteomes" id="UP000575469"/>
    </source>
</evidence>
<reference evidence="1 2" key="1">
    <citation type="submission" date="2020-04" db="EMBL/GenBank/DDBJ databases">
        <title>Ralstonia insidiosa genome sequencing and assembly.</title>
        <authorList>
            <person name="Martins R.C.R."/>
            <person name="Perdigao-Neto L.V."/>
            <person name="Levin A.S.S."/>
            <person name="Costa S.F."/>
        </authorList>
    </citation>
    <scope>NUCLEOTIDE SEQUENCE [LARGE SCALE GENOMIC DNA]</scope>
    <source>
        <strain evidence="1 2">5047</strain>
    </source>
</reference>
<dbReference type="SUPFAM" id="SSF102462">
    <property type="entry name" value="Peptidyl-tRNA hydrolase II"/>
    <property type="match status" value="1"/>
</dbReference>